<comment type="caution">
    <text evidence="2">The sequence shown here is derived from an EMBL/GenBank/DDBJ whole genome shotgun (WGS) entry which is preliminary data.</text>
</comment>
<gene>
    <name evidence="2" type="ORF">SLEP1_g49494</name>
</gene>
<evidence type="ECO:0000313" key="2">
    <source>
        <dbReference type="EMBL" id="GKV42038.1"/>
    </source>
</evidence>
<accession>A0AAV5LX07</accession>
<dbReference type="AlphaFoldDB" id="A0AAV5LX07"/>
<sequence length="47" mass="5371">MGAISIGCFIYLPWDIIVSLFALWMVIKLACPYTHSHFHDALGLHLR</sequence>
<evidence type="ECO:0000256" key="1">
    <source>
        <dbReference type="SAM" id="Phobius"/>
    </source>
</evidence>
<organism evidence="2 3">
    <name type="scientific">Rubroshorea leprosula</name>
    <dbReference type="NCBI Taxonomy" id="152421"/>
    <lineage>
        <taxon>Eukaryota</taxon>
        <taxon>Viridiplantae</taxon>
        <taxon>Streptophyta</taxon>
        <taxon>Embryophyta</taxon>
        <taxon>Tracheophyta</taxon>
        <taxon>Spermatophyta</taxon>
        <taxon>Magnoliopsida</taxon>
        <taxon>eudicotyledons</taxon>
        <taxon>Gunneridae</taxon>
        <taxon>Pentapetalae</taxon>
        <taxon>rosids</taxon>
        <taxon>malvids</taxon>
        <taxon>Malvales</taxon>
        <taxon>Dipterocarpaceae</taxon>
        <taxon>Rubroshorea</taxon>
    </lineage>
</organism>
<name>A0AAV5LX07_9ROSI</name>
<feature type="transmembrane region" description="Helical" evidence="1">
    <location>
        <begin position="7"/>
        <end position="27"/>
    </location>
</feature>
<keyword evidence="1" id="KW-1133">Transmembrane helix</keyword>
<keyword evidence="1" id="KW-0812">Transmembrane</keyword>
<evidence type="ECO:0000313" key="3">
    <source>
        <dbReference type="Proteomes" id="UP001054252"/>
    </source>
</evidence>
<reference evidence="2 3" key="1">
    <citation type="journal article" date="2021" name="Commun. Biol.">
        <title>The genome of Shorea leprosula (Dipterocarpaceae) highlights the ecological relevance of drought in aseasonal tropical rainforests.</title>
        <authorList>
            <person name="Ng K.K.S."/>
            <person name="Kobayashi M.J."/>
            <person name="Fawcett J.A."/>
            <person name="Hatakeyama M."/>
            <person name="Paape T."/>
            <person name="Ng C.H."/>
            <person name="Ang C.C."/>
            <person name="Tnah L.H."/>
            <person name="Lee C.T."/>
            <person name="Nishiyama T."/>
            <person name="Sese J."/>
            <person name="O'Brien M.J."/>
            <person name="Copetti D."/>
            <person name="Mohd Noor M.I."/>
            <person name="Ong R.C."/>
            <person name="Putra M."/>
            <person name="Sireger I.Z."/>
            <person name="Indrioko S."/>
            <person name="Kosugi Y."/>
            <person name="Izuno A."/>
            <person name="Isagi Y."/>
            <person name="Lee S.L."/>
            <person name="Shimizu K.K."/>
        </authorList>
    </citation>
    <scope>NUCLEOTIDE SEQUENCE [LARGE SCALE GENOMIC DNA]</scope>
    <source>
        <strain evidence="2">214</strain>
    </source>
</reference>
<protein>
    <submittedName>
        <fullName evidence="2">Uncharacterized protein</fullName>
    </submittedName>
</protein>
<keyword evidence="3" id="KW-1185">Reference proteome</keyword>
<dbReference type="Proteomes" id="UP001054252">
    <property type="component" value="Unassembled WGS sequence"/>
</dbReference>
<dbReference type="EMBL" id="BPVZ01000155">
    <property type="protein sequence ID" value="GKV42038.1"/>
    <property type="molecule type" value="Genomic_DNA"/>
</dbReference>
<proteinExistence type="predicted"/>
<keyword evidence="1" id="KW-0472">Membrane</keyword>